<keyword evidence="1" id="KW-1133">Transmembrane helix</keyword>
<evidence type="ECO:0000313" key="2">
    <source>
        <dbReference type="EMBL" id="GAF85454.1"/>
    </source>
</evidence>
<feature type="non-terminal residue" evidence="2">
    <location>
        <position position="99"/>
    </location>
</feature>
<reference evidence="2" key="1">
    <citation type="journal article" date="2014" name="Front. Microbiol.">
        <title>High frequency of phylogenetically diverse reductive dehalogenase-homologous genes in deep subseafloor sedimentary metagenomes.</title>
        <authorList>
            <person name="Kawai M."/>
            <person name="Futagami T."/>
            <person name="Toyoda A."/>
            <person name="Takaki Y."/>
            <person name="Nishi S."/>
            <person name="Hori S."/>
            <person name="Arai W."/>
            <person name="Tsubouchi T."/>
            <person name="Morono Y."/>
            <person name="Uchiyama I."/>
            <person name="Ito T."/>
            <person name="Fujiyama A."/>
            <person name="Inagaki F."/>
            <person name="Takami H."/>
        </authorList>
    </citation>
    <scope>NUCLEOTIDE SEQUENCE</scope>
    <source>
        <strain evidence="2">Expedition CK06-06</strain>
    </source>
</reference>
<evidence type="ECO:0000256" key="1">
    <source>
        <dbReference type="SAM" id="Phobius"/>
    </source>
</evidence>
<protein>
    <recommendedName>
        <fullName evidence="3">Major facilitator superfamily (MFS) profile domain-containing protein</fullName>
    </recommendedName>
</protein>
<keyword evidence="1" id="KW-0812">Transmembrane</keyword>
<sequence>MLNYFLSMLMLVFAVASIIAGVFTAYFGSGKSRAVGAILIVIGLVVGVLFLWFAGILAFMGAAPFSFAGYVVNGVVAVIGAIIGALIALGIFLLAIMKA</sequence>
<evidence type="ECO:0008006" key="3">
    <source>
        <dbReference type="Google" id="ProtNLM"/>
    </source>
</evidence>
<name>X0SWX2_9ZZZZ</name>
<comment type="caution">
    <text evidence="2">The sequence shown here is derived from an EMBL/GenBank/DDBJ whole genome shotgun (WGS) entry which is preliminary data.</text>
</comment>
<dbReference type="EMBL" id="BARS01002472">
    <property type="protein sequence ID" value="GAF85454.1"/>
    <property type="molecule type" value="Genomic_DNA"/>
</dbReference>
<dbReference type="AlphaFoldDB" id="X0SWX2"/>
<feature type="transmembrane region" description="Helical" evidence="1">
    <location>
        <begin position="34"/>
        <end position="61"/>
    </location>
</feature>
<keyword evidence="1" id="KW-0472">Membrane</keyword>
<feature type="transmembrane region" description="Helical" evidence="1">
    <location>
        <begin position="67"/>
        <end position="96"/>
    </location>
</feature>
<gene>
    <name evidence="2" type="ORF">S01H1_04705</name>
</gene>
<proteinExistence type="predicted"/>
<organism evidence="2">
    <name type="scientific">marine sediment metagenome</name>
    <dbReference type="NCBI Taxonomy" id="412755"/>
    <lineage>
        <taxon>unclassified sequences</taxon>
        <taxon>metagenomes</taxon>
        <taxon>ecological metagenomes</taxon>
    </lineage>
</organism>
<feature type="transmembrane region" description="Helical" evidence="1">
    <location>
        <begin position="6"/>
        <end position="27"/>
    </location>
</feature>
<accession>X0SWX2</accession>